<accession>A0A932FUE7</accession>
<dbReference type="Pfam" id="PF00005">
    <property type="entry name" value="ABC_tran"/>
    <property type="match status" value="1"/>
</dbReference>
<dbReference type="SMART" id="SM00382">
    <property type="entry name" value="AAA"/>
    <property type="match status" value="1"/>
</dbReference>
<dbReference type="AlphaFoldDB" id="A0A932FUE7"/>
<comment type="similarity">
    <text evidence="1">Belongs to the ABC transporter superfamily.</text>
</comment>
<comment type="caution">
    <text evidence="7">The sequence shown here is derived from an EMBL/GenBank/DDBJ whole genome shotgun (WGS) entry which is preliminary data.</text>
</comment>
<evidence type="ECO:0000256" key="4">
    <source>
        <dbReference type="ARBA" id="ARBA00022840"/>
    </source>
</evidence>
<dbReference type="Gene3D" id="3.40.50.300">
    <property type="entry name" value="P-loop containing nucleotide triphosphate hydrolases"/>
    <property type="match status" value="1"/>
</dbReference>
<evidence type="ECO:0000256" key="2">
    <source>
        <dbReference type="ARBA" id="ARBA00022448"/>
    </source>
</evidence>
<name>A0A932FUE7_UNCTE</name>
<keyword evidence="3" id="KW-0547">Nucleotide-binding</keyword>
<dbReference type="GO" id="GO:0016887">
    <property type="term" value="F:ATP hydrolysis activity"/>
    <property type="evidence" value="ECO:0007669"/>
    <property type="project" value="InterPro"/>
</dbReference>
<feature type="region of interest" description="Disordered" evidence="5">
    <location>
        <begin position="315"/>
        <end position="336"/>
    </location>
</feature>
<gene>
    <name evidence="7" type="ORF">HYY20_01415</name>
</gene>
<dbReference type="PANTHER" id="PTHR43335">
    <property type="entry name" value="ABC TRANSPORTER, ATP-BINDING PROTEIN"/>
    <property type="match status" value="1"/>
</dbReference>
<dbReference type="PROSITE" id="PS50893">
    <property type="entry name" value="ABC_TRANSPORTER_2"/>
    <property type="match status" value="1"/>
</dbReference>
<dbReference type="EMBL" id="JACPRF010000040">
    <property type="protein sequence ID" value="MBI2875520.1"/>
    <property type="molecule type" value="Genomic_DNA"/>
</dbReference>
<organism evidence="7 8">
    <name type="scientific">Tectimicrobiota bacterium</name>
    <dbReference type="NCBI Taxonomy" id="2528274"/>
    <lineage>
        <taxon>Bacteria</taxon>
        <taxon>Pseudomonadati</taxon>
        <taxon>Nitrospinota/Tectimicrobiota group</taxon>
        <taxon>Candidatus Tectimicrobiota</taxon>
    </lineage>
</organism>
<dbReference type="InterPro" id="IPR003439">
    <property type="entry name" value="ABC_transporter-like_ATP-bd"/>
</dbReference>
<protein>
    <submittedName>
        <fullName evidence="7">ATP-binding cassette domain-containing protein</fullName>
    </submittedName>
</protein>
<dbReference type="InterPro" id="IPR003593">
    <property type="entry name" value="AAA+_ATPase"/>
</dbReference>
<evidence type="ECO:0000313" key="8">
    <source>
        <dbReference type="Proteomes" id="UP000769766"/>
    </source>
</evidence>
<dbReference type="InterPro" id="IPR027417">
    <property type="entry name" value="P-loop_NTPase"/>
</dbReference>
<dbReference type="GO" id="GO:0005524">
    <property type="term" value="F:ATP binding"/>
    <property type="evidence" value="ECO:0007669"/>
    <property type="project" value="UniProtKB-KW"/>
</dbReference>
<evidence type="ECO:0000313" key="7">
    <source>
        <dbReference type="EMBL" id="MBI2875520.1"/>
    </source>
</evidence>
<dbReference type="CDD" id="cd03230">
    <property type="entry name" value="ABC_DR_subfamily_A"/>
    <property type="match status" value="1"/>
</dbReference>
<dbReference type="Proteomes" id="UP000769766">
    <property type="component" value="Unassembled WGS sequence"/>
</dbReference>
<dbReference type="PANTHER" id="PTHR43335:SF4">
    <property type="entry name" value="ABC TRANSPORTER, ATP-BINDING PROTEIN"/>
    <property type="match status" value="1"/>
</dbReference>
<dbReference type="SUPFAM" id="SSF52540">
    <property type="entry name" value="P-loop containing nucleoside triphosphate hydrolases"/>
    <property type="match status" value="1"/>
</dbReference>
<feature type="domain" description="ABC transporter" evidence="6">
    <location>
        <begin position="2"/>
        <end position="231"/>
    </location>
</feature>
<keyword evidence="2" id="KW-0813">Transport</keyword>
<reference evidence="7" key="1">
    <citation type="submission" date="2020-07" db="EMBL/GenBank/DDBJ databases">
        <title>Huge and variable diversity of episymbiotic CPR bacteria and DPANN archaea in groundwater ecosystems.</title>
        <authorList>
            <person name="He C.Y."/>
            <person name="Keren R."/>
            <person name="Whittaker M."/>
            <person name="Farag I.F."/>
            <person name="Doudna J."/>
            <person name="Cate J.H.D."/>
            <person name="Banfield J.F."/>
        </authorList>
    </citation>
    <scope>NUCLEOTIDE SEQUENCE</scope>
    <source>
        <strain evidence="7">NC_groundwater_672_Ag_B-0.1um_62_36</strain>
    </source>
</reference>
<evidence type="ECO:0000256" key="1">
    <source>
        <dbReference type="ARBA" id="ARBA00005417"/>
    </source>
</evidence>
<evidence type="ECO:0000256" key="3">
    <source>
        <dbReference type="ARBA" id="ARBA00022741"/>
    </source>
</evidence>
<keyword evidence="4 7" id="KW-0067">ATP-binding</keyword>
<proteinExistence type="inferred from homology"/>
<sequence length="336" mass="37232">MIEVENLTKYYGPVPAIADLSFRVEKGEILGFLGPNAAGKTTTMRILTCFMPPTRGRARVAGYDCQEQSLEVRRHIGYLPENVPLYSEMRVSEYLHFVAAIKGIPRRDRAHRVAEVMGDCGVQEVAGKANGKLSKGYRQRVGLAQALLGDPEVLILDEPTVGLDPRQIIEIRNLIRSLGGRRTVILSTHILPEVGMTCQRVVIINEGRVVAVDTPENLTARLQKSAQVFLQIEGPPESVVKTLSQVEGVLAVERRDLAANPPVHTYLVQSQPELDLRKELAATVLRNQWGLLELRGVSLSLEDIFIQLVTEEEEAAANSLPESAHDSEEPEEEEEF</sequence>
<evidence type="ECO:0000256" key="5">
    <source>
        <dbReference type="SAM" id="MobiDB-lite"/>
    </source>
</evidence>
<evidence type="ECO:0000259" key="6">
    <source>
        <dbReference type="PROSITE" id="PS50893"/>
    </source>
</evidence>